<keyword evidence="2" id="KW-0472">Membrane</keyword>
<comment type="caution">
    <text evidence="3">The sequence shown here is derived from an EMBL/GenBank/DDBJ whole genome shotgun (WGS) entry which is preliminary data.</text>
</comment>
<feature type="region of interest" description="Disordered" evidence="1">
    <location>
        <begin position="1"/>
        <end position="83"/>
    </location>
</feature>
<dbReference type="EMBL" id="BAAABY010000026">
    <property type="protein sequence ID" value="GAA0468863.1"/>
    <property type="molecule type" value="Genomic_DNA"/>
</dbReference>
<sequence>MGTPVRPSGPVPAGTPRDSGSGATLQNPATSDGPSGEQPGRPLPPLTPRGQGMHNWQSLSPSGDSPSAGPYPTGRETTGALRPPYATARATRVARVLPFGAGLALTGLGLAFIGLRLRRR</sequence>
<dbReference type="Proteomes" id="UP001500909">
    <property type="component" value="Unassembled WGS sequence"/>
</dbReference>
<evidence type="ECO:0000256" key="2">
    <source>
        <dbReference type="SAM" id="Phobius"/>
    </source>
</evidence>
<proteinExistence type="predicted"/>
<name>A0ABN1A6L7_9ACTN</name>
<protein>
    <recommendedName>
        <fullName evidence="5">Serine/threonine protein kinase</fullName>
    </recommendedName>
</protein>
<feature type="compositionally biased region" description="Polar residues" evidence="1">
    <location>
        <begin position="21"/>
        <end position="33"/>
    </location>
</feature>
<gene>
    <name evidence="3" type="ORF">GCM10010361_36360</name>
</gene>
<keyword evidence="2" id="KW-0812">Transmembrane</keyword>
<evidence type="ECO:0008006" key="5">
    <source>
        <dbReference type="Google" id="ProtNLM"/>
    </source>
</evidence>
<organism evidence="3 4">
    <name type="scientific">Streptomyces olivaceiscleroticus</name>
    <dbReference type="NCBI Taxonomy" id="68245"/>
    <lineage>
        <taxon>Bacteria</taxon>
        <taxon>Bacillati</taxon>
        <taxon>Actinomycetota</taxon>
        <taxon>Actinomycetes</taxon>
        <taxon>Kitasatosporales</taxon>
        <taxon>Streptomycetaceae</taxon>
        <taxon>Streptomyces</taxon>
    </lineage>
</organism>
<feature type="compositionally biased region" description="Polar residues" evidence="1">
    <location>
        <begin position="54"/>
        <end position="65"/>
    </location>
</feature>
<keyword evidence="2" id="KW-1133">Transmembrane helix</keyword>
<evidence type="ECO:0000313" key="3">
    <source>
        <dbReference type="EMBL" id="GAA0468863.1"/>
    </source>
</evidence>
<reference evidence="3 4" key="1">
    <citation type="journal article" date="2019" name="Int. J. Syst. Evol. Microbiol.">
        <title>The Global Catalogue of Microorganisms (GCM) 10K type strain sequencing project: providing services to taxonomists for standard genome sequencing and annotation.</title>
        <authorList>
            <consortium name="The Broad Institute Genomics Platform"/>
            <consortium name="The Broad Institute Genome Sequencing Center for Infectious Disease"/>
            <person name="Wu L."/>
            <person name="Ma J."/>
        </authorList>
    </citation>
    <scope>NUCLEOTIDE SEQUENCE [LARGE SCALE GENOMIC DNA]</scope>
    <source>
        <strain evidence="3 4">JCM 4805</strain>
    </source>
</reference>
<evidence type="ECO:0000256" key="1">
    <source>
        <dbReference type="SAM" id="MobiDB-lite"/>
    </source>
</evidence>
<evidence type="ECO:0000313" key="4">
    <source>
        <dbReference type="Proteomes" id="UP001500909"/>
    </source>
</evidence>
<accession>A0ABN1A6L7</accession>
<keyword evidence="4" id="KW-1185">Reference proteome</keyword>
<feature type="transmembrane region" description="Helical" evidence="2">
    <location>
        <begin position="96"/>
        <end position="115"/>
    </location>
</feature>